<sequence>MAASFPQPQLSQQQHPPFPNARPDQGPALPQVSRERFQALLQRAQQLRASGYTPQTSSELDKIYKVMQAFQAQQQSAYCSSFLVLVVFPLFKPHAFLSICPIFAPSLSAVLPLRAPKASGLYHYAFLPLTTPPV</sequence>
<reference evidence="2 3" key="1">
    <citation type="submission" date="2016-07" db="EMBL/GenBank/DDBJ databases">
        <title>Draft genome of the white-rot fungus Obba rivulosa 3A-2.</title>
        <authorList>
            <consortium name="DOE Joint Genome Institute"/>
            <person name="Miettinen O."/>
            <person name="Riley R."/>
            <person name="Acob R."/>
            <person name="Barry K."/>
            <person name="Cullen D."/>
            <person name="De Vries R."/>
            <person name="Hainaut M."/>
            <person name="Hatakka A."/>
            <person name="Henrissat B."/>
            <person name="Hilden K."/>
            <person name="Kuo R."/>
            <person name="Labutti K."/>
            <person name="Lipzen A."/>
            <person name="Makela M.R."/>
            <person name="Sandor L."/>
            <person name="Spatafora J.W."/>
            <person name="Grigoriev I.V."/>
            <person name="Hibbett D.S."/>
        </authorList>
    </citation>
    <scope>NUCLEOTIDE SEQUENCE [LARGE SCALE GENOMIC DNA]</scope>
    <source>
        <strain evidence="2 3">3A-2</strain>
    </source>
</reference>
<protein>
    <submittedName>
        <fullName evidence="2">Uncharacterized protein</fullName>
    </submittedName>
</protein>
<dbReference type="EMBL" id="KV722676">
    <property type="protein sequence ID" value="OCH84412.1"/>
    <property type="molecule type" value="Genomic_DNA"/>
</dbReference>
<keyword evidence="3" id="KW-1185">Reference proteome</keyword>
<dbReference type="AlphaFoldDB" id="A0A8E2APK6"/>
<name>A0A8E2APK6_9APHY</name>
<accession>A0A8E2APK6</accession>
<evidence type="ECO:0000313" key="3">
    <source>
        <dbReference type="Proteomes" id="UP000250043"/>
    </source>
</evidence>
<evidence type="ECO:0000313" key="2">
    <source>
        <dbReference type="EMBL" id="OCH84412.1"/>
    </source>
</evidence>
<dbReference type="Proteomes" id="UP000250043">
    <property type="component" value="Unassembled WGS sequence"/>
</dbReference>
<feature type="region of interest" description="Disordered" evidence="1">
    <location>
        <begin position="1"/>
        <end position="29"/>
    </location>
</feature>
<gene>
    <name evidence="2" type="ORF">OBBRIDRAFT_408556</name>
</gene>
<evidence type="ECO:0000256" key="1">
    <source>
        <dbReference type="SAM" id="MobiDB-lite"/>
    </source>
</evidence>
<feature type="compositionally biased region" description="Low complexity" evidence="1">
    <location>
        <begin position="1"/>
        <end position="15"/>
    </location>
</feature>
<organism evidence="2 3">
    <name type="scientific">Obba rivulosa</name>
    <dbReference type="NCBI Taxonomy" id="1052685"/>
    <lineage>
        <taxon>Eukaryota</taxon>
        <taxon>Fungi</taxon>
        <taxon>Dikarya</taxon>
        <taxon>Basidiomycota</taxon>
        <taxon>Agaricomycotina</taxon>
        <taxon>Agaricomycetes</taxon>
        <taxon>Polyporales</taxon>
        <taxon>Gelatoporiaceae</taxon>
        <taxon>Obba</taxon>
    </lineage>
</organism>
<proteinExistence type="predicted"/>